<organism evidence="2 5">
    <name type="scientific">Acidovorax delafieldii</name>
    <name type="common">Pseudomonas delafieldii</name>
    <dbReference type="NCBI Taxonomy" id="47920"/>
    <lineage>
        <taxon>Bacteria</taxon>
        <taxon>Pseudomonadati</taxon>
        <taxon>Pseudomonadota</taxon>
        <taxon>Betaproteobacteria</taxon>
        <taxon>Burkholderiales</taxon>
        <taxon>Comamonadaceae</taxon>
        <taxon>Acidovorax</taxon>
    </lineage>
</organism>
<evidence type="ECO:0000313" key="3">
    <source>
        <dbReference type="EMBL" id="MDR6838622.1"/>
    </source>
</evidence>
<accession>A0AAJ2F186</accession>
<dbReference type="Proteomes" id="UP001253458">
    <property type="component" value="Unassembled WGS sequence"/>
</dbReference>
<proteinExistence type="predicted"/>
<evidence type="ECO:0000313" key="5">
    <source>
        <dbReference type="Proteomes" id="UP001253458"/>
    </source>
</evidence>
<name>A0AAJ2F186_ACIDE</name>
<dbReference type="EMBL" id="JAVDTS010000005">
    <property type="protein sequence ID" value="MDR6838622.1"/>
    <property type="molecule type" value="Genomic_DNA"/>
</dbReference>
<dbReference type="AlphaFoldDB" id="A0AAJ2F186"/>
<comment type="caution">
    <text evidence="2">The sequence shown here is derived from an EMBL/GenBank/DDBJ whole genome shotgun (WGS) entry which is preliminary data.</text>
</comment>
<dbReference type="Proteomes" id="UP001249076">
    <property type="component" value="Unassembled WGS sequence"/>
</dbReference>
<dbReference type="SUPFAM" id="SSF50969">
    <property type="entry name" value="YVTN repeat-like/Quinoprotein amine dehydrogenase"/>
    <property type="match status" value="1"/>
</dbReference>
<evidence type="ECO:0000313" key="2">
    <source>
        <dbReference type="EMBL" id="MDR6767400.1"/>
    </source>
</evidence>
<dbReference type="Gene3D" id="2.130.10.10">
    <property type="entry name" value="YVTN repeat-like/Quinoprotein amine dehydrogenase"/>
    <property type="match status" value="1"/>
</dbReference>
<gene>
    <name evidence="2" type="ORF">J2W88_002681</name>
    <name evidence="3" type="ORF">J2W93_003469</name>
</gene>
<reference evidence="2 4" key="1">
    <citation type="submission" date="2023-07" db="EMBL/GenBank/DDBJ databases">
        <title>Sorghum-associated microbial communities from plants grown in Nebraska, USA.</title>
        <authorList>
            <person name="Schachtman D."/>
        </authorList>
    </citation>
    <scope>NUCLEOTIDE SEQUENCE</scope>
    <source>
        <strain evidence="3 4">BE105</strain>
        <strain evidence="2">BE69</strain>
    </source>
</reference>
<feature type="region of interest" description="Disordered" evidence="1">
    <location>
        <begin position="608"/>
        <end position="640"/>
    </location>
</feature>
<dbReference type="RefSeq" id="WP_209819904.1">
    <property type="nucleotide sequence ID" value="NZ_JAVDTL010000004.1"/>
</dbReference>
<dbReference type="InterPro" id="IPR015943">
    <property type="entry name" value="WD40/YVTN_repeat-like_dom_sf"/>
</dbReference>
<dbReference type="EMBL" id="JAVDTL010000004">
    <property type="protein sequence ID" value="MDR6767400.1"/>
    <property type="molecule type" value="Genomic_DNA"/>
</dbReference>
<sequence length="1044" mass="115285">MTTVRLCPLADLAHRLPADCWIAQRLAEEPDALADEATLWITGAVHWPALHLDAPLAPGSPLRQWLHDVPDGPGDASVPRAPFLILVDGDLRIDGALTSADTDGTTHLIVTGNAHLHNAVVGGQLVYVQGALQVNELLWGHYNHGELHVRGGLQARVALFTDGYHVDIAGPEQVEFLLDEVRGVPNRAEFSAEIVGAVFAPEFHEGVDAGEDGLAAMINRRQVLAAVRAGHSAVRSSADIHADQPVAHDLCASDAISIDNILAVVRTPVIAHKEHKAYGWFQQTDFSLCQRHVDDEGDARDDNVFITVWKTWDFYLSVEQVPAPRNWLERVATKLWRHAAPTVAQRTLLYRRYTQGEPGDWQVLAPPTEPGHAPDAWQACEHAWRGVLDYVRKAVGQHRARYPLYQRLQATMTAEHIEAFTSLPVFTEQYNDWWDSDRNGYWEGEVWVGARQPCMHDGEPWGRALKYSWRNGDDAPGDDEDNAHSAYQIDVDEARGGPAAVEFSYTQRQSDSRAPLPRCAADHLARLLRFHGRVQARIRARHEEAQAQQAEARRIEAAVQLLATPPLPPDLPDAAVFPVELMTLSEQWQADGQAYVATIRASQLARDANTADPADASAAIDGDEEHAEDEDALPEDPRKADAPTVLQLARVVSRWADKELATRFRQRFAFAPDAYVKRAAKAGQFIGPVWLLEDDRVIARIGAAHDDGAHWAVVQGTEHALLPGIRGVGRSPDRQCFAQSDGRHITTHRGWNGPVIARFTLPRGNEGLPPQVQVSAGPLGQRCDDIIPFNDGLRVLLRNPTGVYLLTCTAPGAESTIQRVHPQTFDEDGPYTWPKNQMDEEVEGETVTMLALDMLHMALSTDERHIAVGDQDSQHIVLDTHGALVAEHEPLSSYPHHAVFSHDGTRLFANSCHLHWGATRSIPICVASQEAADTDEDTPPLDEHCRVYASAALPGLVILGDADGYLHAYSDEGQALWRHHIGSTISAIDVSPDGATLWAASYGGYLVRLERRETGMDPYSVGTSPYVETRRWIFWTDEAGPVRW</sequence>
<dbReference type="InterPro" id="IPR011044">
    <property type="entry name" value="Quino_amine_DH_bsu"/>
</dbReference>
<protein>
    <submittedName>
        <fullName evidence="2">Uncharacterized protein</fullName>
    </submittedName>
</protein>
<evidence type="ECO:0000256" key="1">
    <source>
        <dbReference type="SAM" id="MobiDB-lite"/>
    </source>
</evidence>
<feature type="compositionally biased region" description="Acidic residues" evidence="1">
    <location>
        <begin position="621"/>
        <end position="634"/>
    </location>
</feature>
<feature type="compositionally biased region" description="Low complexity" evidence="1">
    <location>
        <begin position="608"/>
        <end position="620"/>
    </location>
</feature>
<evidence type="ECO:0000313" key="4">
    <source>
        <dbReference type="Proteomes" id="UP001249076"/>
    </source>
</evidence>
<keyword evidence="4" id="KW-1185">Reference proteome</keyword>